<proteinExistence type="inferred from homology"/>
<dbReference type="InterPro" id="IPR011257">
    <property type="entry name" value="DNA_glycosylase"/>
</dbReference>
<dbReference type="InterPro" id="IPR023170">
    <property type="entry name" value="HhH_base_excis_C"/>
</dbReference>
<evidence type="ECO:0000313" key="9">
    <source>
        <dbReference type="Proteomes" id="UP000256869"/>
    </source>
</evidence>
<dbReference type="AlphaFoldDB" id="A0A3D9IYQ2"/>
<dbReference type="GO" id="GO:0032993">
    <property type="term" value="C:protein-DNA complex"/>
    <property type="evidence" value="ECO:0007669"/>
    <property type="project" value="TreeGrafter"/>
</dbReference>
<dbReference type="InterPro" id="IPR012904">
    <property type="entry name" value="OGG_N"/>
</dbReference>
<evidence type="ECO:0000259" key="7">
    <source>
        <dbReference type="SMART" id="SM00478"/>
    </source>
</evidence>
<dbReference type="CDD" id="cd00056">
    <property type="entry name" value="ENDO3c"/>
    <property type="match status" value="1"/>
</dbReference>
<dbReference type="GO" id="GO:0032131">
    <property type="term" value="F:alkylated DNA binding"/>
    <property type="evidence" value="ECO:0007669"/>
    <property type="project" value="TreeGrafter"/>
</dbReference>
<dbReference type="GO" id="GO:0006285">
    <property type="term" value="P:base-excision repair, AP site formation"/>
    <property type="evidence" value="ECO:0007669"/>
    <property type="project" value="TreeGrafter"/>
</dbReference>
<protein>
    <recommendedName>
        <fullName evidence="3">DNA-3-methyladenine glycosylase II</fullName>
        <ecNumber evidence="3">3.2.2.21</ecNumber>
    </recommendedName>
</protein>
<keyword evidence="9" id="KW-1185">Reference proteome</keyword>
<dbReference type="Gene3D" id="3.30.310.20">
    <property type="entry name" value="DNA-3-methyladenine glycosylase AlkA, N-terminal domain"/>
    <property type="match status" value="1"/>
</dbReference>
<evidence type="ECO:0000313" key="8">
    <source>
        <dbReference type="EMBL" id="RED66206.1"/>
    </source>
</evidence>
<dbReference type="GO" id="GO:0006307">
    <property type="term" value="P:DNA alkylation repair"/>
    <property type="evidence" value="ECO:0007669"/>
    <property type="project" value="TreeGrafter"/>
</dbReference>
<dbReference type="GO" id="GO:0006289">
    <property type="term" value="P:nucleotide-excision repair"/>
    <property type="evidence" value="ECO:0007669"/>
    <property type="project" value="InterPro"/>
</dbReference>
<dbReference type="GO" id="GO:0008534">
    <property type="term" value="F:oxidized purine nucleobase lesion DNA N-glycosylase activity"/>
    <property type="evidence" value="ECO:0007669"/>
    <property type="project" value="InterPro"/>
</dbReference>
<dbReference type="FunFam" id="1.10.340.30:FF:000004">
    <property type="entry name" value="DNA-3-methyladenine glycosylase II"/>
    <property type="match status" value="1"/>
</dbReference>
<dbReference type="PROSITE" id="PS00516">
    <property type="entry name" value="ALKYLBASE_DNA_GLYCOS"/>
    <property type="match status" value="1"/>
</dbReference>
<dbReference type="PANTHER" id="PTHR43003:SF12">
    <property type="entry name" value="DNA-3-METHYLADENINE GLYCOSYLASE"/>
    <property type="match status" value="1"/>
</dbReference>
<dbReference type="GO" id="GO:0005737">
    <property type="term" value="C:cytoplasm"/>
    <property type="evidence" value="ECO:0007669"/>
    <property type="project" value="TreeGrafter"/>
</dbReference>
<evidence type="ECO:0000256" key="4">
    <source>
        <dbReference type="ARBA" id="ARBA00022763"/>
    </source>
</evidence>
<evidence type="ECO:0000256" key="6">
    <source>
        <dbReference type="ARBA" id="ARBA00023204"/>
    </source>
</evidence>
<evidence type="ECO:0000256" key="3">
    <source>
        <dbReference type="ARBA" id="ARBA00012000"/>
    </source>
</evidence>
<name>A0A3D9IYQ2_9BACL</name>
<gene>
    <name evidence="8" type="ORF">DFP95_101704</name>
</gene>
<dbReference type="PANTHER" id="PTHR43003">
    <property type="entry name" value="DNA-3-METHYLADENINE GLYCOSYLASE"/>
    <property type="match status" value="1"/>
</dbReference>
<dbReference type="GO" id="GO:0008725">
    <property type="term" value="F:DNA-3-methyladenine glycosylase activity"/>
    <property type="evidence" value="ECO:0007669"/>
    <property type="project" value="TreeGrafter"/>
</dbReference>
<dbReference type="EMBL" id="QRDY01000001">
    <property type="protein sequence ID" value="RED66206.1"/>
    <property type="molecule type" value="Genomic_DNA"/>
</dbReference>
<dbReference type="GO" id="GO:0043916">
    <property type="term" value="F:DNA-7-methylguanine glycosylase activity"/>
    <property type="evidence" value="ECO:0007669"/>
    <property type="project" value="TreeGrafter"/>
</dbReference>
<dbReference type="InterPro" id="IPR003265">
    <property type="entry name" value="HhH-GPD_domain"/>
</dbReference>
<keyword evidence="6" id="KW-0234">DNA repair</keyword>
<sequence length="301" mass="34158">MNLVSIIRIPVPKEFDFSVNLDYLARSPNECLYRIKDGKLYKSIPVGSETPLFEVSGDETGYLVVRSMDGDIDWNEEISGAITAYVREWFDLDNDLTPFYDLSRTDDILNGVVHRLYGLRNMGIPDLFEALCWGIIGQQINLAFAYTLKRRFVESFGRKVGHGDFACWLFPTPQDIASLSVSDIADLKMTTKKSEYLIGVARLLVDGEISKDKLLKAASFKDAEKMLVAIRGIGPWTANYVLMRCLRYPAAFPIDDVGLHNAIKSVLEMDKKPTVAHIRELSAGWANWEAYATFYLWRVLY</sequence>
<dbReference type="SMART" id="SM00478">
    <property type="entry name" value="ENDO3c"/>
    <property type="match status" value="1"/>
</dbReference>
<organism evidence="8 9">
    <name type="scientific">Cohnella lupini</name>
    <dbReference type="NCBI Taxonomy" id="1294267"/>
    <lineage>
        <taxon>Bacteria</taxon>
        <taxon>Bacillati</taxon>
        <taxon>Bacillota</taxon>
        <taxon>Bacilli</taxon>
        <taxon>Bacillales</taxon>
        <taxon>Paenibacillaceae</taxon>
        <taxon>Cohnella</taxon>
    </lineage>
</organism>
<comment type="caution">
    <text evidence="8">The sequence shown here is derived from an EMBL/GenBank/DDBJ whole genome shotgun (WGS) entry which is preliminary data.</text>
</comment>
<dbReference type="Gene3D" id="1.10.1670.10">
    <property type="entry name" value="Helix-hairpin-Helix base-excision DNA repair enzymes (C-terminal)"/>
    <property type="match status" value="1"/>
</dbReference>
<dbReference type="Proteomes" id="UP000256869">
    <property type="component" value="Unassembled WGS sequence"/>
</dbReference>
<dbReference type="OrthoDB" id="9785929at2"/>
<evidence type="ECO:0000256" key="1">
    <source>
        <dbReference type="ARBA" id="ARBA00000086"/>
    </source>
</evidence>
<dbReference type="Gene3D" id="1.10.340.30">
    <property type="entry name" value="Hypothetical protein, domain 2"/>
    <property type="match status" value="1"/>
</dbReference>
<dbReference type="Pfam" id="PF00730">
    <property type="entry name" value="HhH-GPD"/>
    <property type="match status" value="1"/>
</dbReference>
<dbReference type="SUPFAM" id="SSF48150">
    <property type="entry name" value="DNA-glycosylase"/>
    <property type="match status" value="1"/>
</dbReference>
<evidence type="ECO:0000256" key="2">
    <source>
        <dbReference type="ARBA" id="ARBA00010817"/>
    </source>
</evidence>
<feature type="domain" description="HhH-GPD" evidence="7">
    <location>
        <begin position="136"/>
        <end position="301"/>
    </location>
</feature>
<dbReference type="InterPro" id="IPR000035">
    <property type="entry name" value="Alkylbase_DNA_glycsylse_CS"/>
</dbReference>
<keyword evidence="4" id="KW-0227">DNA damage</keyword>
<dbReference type="EC" id="3.2.2.21" evidence="3"/>
<comment type="similarity">
    <text evidence="2">Belongs to the alkylbase DNA glycosidase AlkA family.</text>
</comment>
<comment type="catalytic activity">
    <reaction evidence="1">
        <text>Hydrolysis of alkylated DNA, releasing 3-methyladenine, 3-methylguanine, 7-methylguanine and 7-methyladenine.</text>
        <dbReference type="EC" id="3.2.2.21"/>
    </reaction>
</comment>
<reference evidence="8 9" key="1">
    <citation type="submission" date="2018-07" db="EMBL/GenBank/DDBJ databases">
        <title>Genomic Encyclopedia of Type Strains, Phase III (KMG-III): the genomes of soil and plant-associated and newly described type strains.</title>
        <authorList>
            <person name="Whitman W."/>
        </authorList>
    </citation>
    <scope>NUCLEOTIDE SEQUENCE [LARGE SCALE GENOMIC DNA]</scope>
    <source>
        <strain evidence="8 9">CECT 8236</strain>
    </source>
</reference>
<dbReference type="RefSeq" id="WP_115991144.1">
    <property type="nucleotide sequence ID" value="NZ_QRDY01000001.1"/>
</dbReference>
<dbReference type="InterPro" id="IPR037046">
    <property type="entry name" value="AlkA_N_sf"/>
</dbReference>
<evidence type="ECO:0000256" key="5">
    <source>
        <dbReference type="ARBA" id="ARBA00022801"/>
    </source>
</evidence>
<dbReference type="InterPro" id="IPR051912">
    <property type="entry name" value="Alkylbase_DNA_Glycosylase/TA"/>
</dbReference>
<accession>A0A3D9IYQ2</accession>
<dbReference type="Pfam" id="PF07934">
    <property type="entry name" value="OGG_N"/>
    <property type="match status" value="1"/>
</dbReference>
<keyword evidence="5" id="KW-0378">Hydrolase</keyword>